<name>A0A7U1GDI7_BACTU</name>
<dbReference type="RefSeq" id="WP_172552476.1">
    <property type="nucleotide sequence ID" value="NZ_CP035727.2"/>
</dbReference>
<evidence type="ECO:0000313" key="1">
    <source>
        <dbReference type="EMBL" id="QQY96069.1"/>
    </source>
</evidence>
<sequence length="45" mass="5209">MKNTNLAVKIEIKGFDRAKELLEELNNLKLEVVVHSVDQNKDEDK</sequence>
<accession>A0A7U1GDI7</accession>
<dbReference type="Proteomes" id="UP000501374">
    <property type="component" value="Chromosome"/>
</dbReference>
<dbReference type="EMBL" id="CP035727">
    <property type="protein sequence ID" value="QQY96069.1"/>
    <property type="molecule type" value="Genomic_DNA"/>
</dbReference>
<gene>
    <name evidence="1" type="ORF">EVG22_32370</name>
</gene>
<organism evidence="1">
    <name type="scientific">Bacillus thuringiensis serovar andalousiensis</name>
    <dbReference type="NCBI Taxonomy" id="257985"/>
    <lineage>
        <taxon>Bacteria</taxon>
        <taxon>Bacillati</taxon>
        <taxon>Bacillota</taxon>
        <taxon>Bacilli</taxon>
        <taxon>Bacillales</taxon>
        <taxon>Bacillaceae</taxon>
        <taxon>Bacillus</taxon>
        <taxon>Bacillus cereus group</taxon>
    </lineage>
</organism>
<reference evidence="1" key="1">
    <citation type="submission" date="2020-12" db="EMBL/GenBank/DDBJ databases">
        <title>Identification and Characterization of Andalusicin N terminally Dimethylated Class III Lantibiotic from Bacillus thuringiensis sv. andalusiensis.</title>
        <authorList>
            <person name="Grigoreva A."/>
            <person name="Andreeva J."/>
            <person name="Serebryakova M."/>
            <person name="Garcia A.H."/>
            <person name="Slonova D."/>
            <person name="Nair S.K."/>
            <person name="Lippens G."/>
            <person name="Severinov K."/>
            <person name="Dubiley S."/>
        </authorList>
    </citation>
    <scope>NUCLEOTIDE SEQUENCE</scope>
    <source>
        <strain evidence="1">NRRL B-23139</strain>
    </source>
</reference>
<dbReference type="AlphaFoldDB" id="A0A7U1GDI7"/>
<proteinExistence type="predicted"/>
<protein>
    <submittedName>
        <fullName evidence="1">Uncharacterized protein</fullName>
    </submittedName>
</protein>